<dbReference type="Pfam" id="PF15598">
    <property type="entry name" value="Imm61"/>
    <property type="match status" value="1"/>
</dbReference>
<dbReference type="GeneID" id="91489636"/>
<comment type="caution">
    <text evidence="1">The sequence shown here is derived from an EMBL/GenBank/DDBJ whole genome shotgun (WGS) entry which is preliminary data.</text>
</comment>
<accession>A0A2A2ZIX6</accession>
<organism evidence="1 2">
    <name type="scientific">Mycobacterium avium</name>
    <dbReference type="NCBI Taxonomy" id="1764"/>
    <lineage>
        <taxon>Bacteria</taxon>
        <taxon>Bacillati</taxon>
        <taxon>Actinomycetota</taxon>
        <taxon>Actinomycetes</taxon>
        <taxon>Mycobacteriales</taxon>
        <taxon>Mycobacteriaceae</taxon>
        <taxon>Mycobacterium</taxon>
        <taxon>Mycobacterium avium complex (MAC)</taxon>
    </lineage>
</organism>
<dbReference type="Proteomes" id="UP000217768">
    <property type="component" value="Unassembled WGS sequence"/>
</dbReference>
<evidence type="ECO:0008006" key="3">
    <source>
        <dbReference type="Google" id="ProtNLM"/>
    </source>
</evidence>
<protein>
    <recommendedName>
        <fullName evidence="3">Immunity factor for TNT</fullName>
    </recommendedName>
</protein>
<dbReference type="AlphaFoldDB" id="A0A2A2ZIX6"/>
<dbReference type="EMBL" id="NSFD01000034">
    <property type="protein sequence ID" value="PBA26497.1"/>
    <property type="molecule type" value="Genomic_DNA"/>
</dbReference>
<evidence type="ECO:0000313" key="2">
    <source>
        <dbReference type="Proteomes" id="UP000217768"/>
    </source>
</evidence>
<evidence type="ECO:0000313" key="1">
    <source>
        <dbReference type="EMBL" id="PBA26497.1"/>
    </source>
</evidence>
<proteinExistence type="predicted"/>
<gene>
    <name evidence="1" type="ORF">CKJ66_12815</name>
</gene>
<dbReference type="RefSeq" id="WP_080772692.1">
    <property type="nucleotide sequence ID" value="NZ_NSFD01000034.1"/>
</dbReference>
<name>A0A2A2ZIX6_MYCAV</name>
<reference evidence="1 2" key="1">
    <citation type="submission" date="2017-08" db="EMBL/GenBank/DDBJ databases">
        <title>Phylogenetic analysis of Mycobacterium avium complex whole genomes.</title>
        <authorList>
            <person name="Caverly L.J."/>
            <person name="Spilker T."/>
            <person name="Lipuma J."/>
        </authorList>
    </citation>
    <scope>NUCLEOTIDE SEQUENCE [LARGE SCALE GENOMIC DNA]</scope>
    <source>
        <strain evidence="1 2">FLAC0165</strain>
    </source>
</reference>
<sequence length="175" mass="19727">MTKGVDLTADLQAWIRLAGLDTVQGSETNDGRTIIWNQGGERRYFIDFADNWYTVNSSDRMGPENFNFAGRSMGVTERYLYGLFGGSVRRNDLPMLKAPFERHELRGGYSIDKQSFAGHERHVLRDRSGSYVAVAALDRLVTLSHYLGATIEDIKTSFQAPDGKPLFCIWENAQP</sequence>
<dbReference type="InterPro" id="IPR028953">
    <property type="entry name" value="Imm_IFT-like"/>
</dbReference>